<evidence type="ECO:0000259" key="2">
    <source>
        <dbReference type="Pfam" id="PF20231"/>
    </source>
</evidence>
<dbReference type="Pfam" id="PF20231">
    <property type="entry name" value="DUF6589"/>
    <property type="match status" value="1"/>
</dbReference>
<feature type="domain" description="DUF6589" evidence="2">
    <location>
        <begin position="380"/>
        <end position="795"/>
    </location>
</feature>
<reference evidence="3" key="1">
    <citation type="submission" date="2019-01" db="EMBL/GenBank/DDBJ databases">
        <title>Draft genome sequences of three monokaryotic isolates of the white-rot basidiomycete fungus Dichomitus squalens.</title>
        <authorList>
            <consortium name="DOE Joint Genome Institute"/>
            <person name="Lopez S.C."/>
            <person name="Andreopoulos B."/>
            <person name="Pangilinan J."/>
            <person name="Lipzen A."/>
            <person name="Riley R."/>
            <person name="Ahrendt S."/>
            <person name="Ng V."/>
            <person name="Barry K."/>
            <person name="Daum C."/>
            <person name="Grigoriev I.V."/>
            <person name="Hilden K.S."/>
            <person name="Makela M.R."/>
            <person name="de Vries R.P."/>
        </authorList>
    </citation>
    <scope>NUCLEOTIDE SEQUENCE [LARGE SCALE GENOMIC DNA]</scope>
    <source>
        <strain evidence="3">OM18370.1</strain>
    </source>
</reference>
<protein>
    <recommendedName>
        <fullName evidence="2">DUF6589 domain-containing protein</fullName>
    </recommendedName>
</protein>
<evidence type="ECO:0000256" key="1">
    <source>
        <dbReference type="SAM" id="MobiDB-lite"/>
    </source>
</evidence>
<feature type="region of interest" description="Disordered" evidence="1">
    <location>
        <begin position="1"/>
        <end position="46"/>
    </location>
</feature>
<sequence>MDPRAPEEEPEELHNGWGALFDEDDEDEDYTPSECGSDRLSDASDWDPVEAAPENLIPPIYLHNTRVMRERLAFSVSRTRTSVLDRVKSILAYMESVDMNLPLFLDALSWGDDACIADPKVQYERTALMGSEELPRILERWYKVPRASASRHHHVRPQGAREALEEFALGCAEEMVDRELEASSHLFRSPSDCLSEEGLTRFRFSEVAERLQDKVLGAPSVWRLIHGATRRFCRASQGKSHKDAVSATVMMISQLQYLRSRNLSAWTKPLTVFLKAKGTSAKALDLLHALGITMSHSWSVCAYSRISASAMDALRLAVHRFRWWLAYDNVNFAFKVFSMRCKNQSHFDSGTTGSVFVKPFARQPPPLSGEALQAQRRIGRTNPITLLDITNLEIAAAPRIRSHIVYTVLRMLLDSPDFNFPTYIPQTHPAFAPPPPVSRLPAGHENITKQFTLGTVHIDESTYEGTRDLIAEFLRQLNLFTAEEIEHLAKVAALVWIGDQLTIERLRGLANYRSEDLNGFDRLDWLVFVFGWFHLLMAFANSLHRQYFGSPAGKGLRQAFALLKRTGLQSVQIKGTFYHHLHEGIFHVTEAHIRDCWRKVGGVAELAELRNRSPAELKHLAETLVQHYASNDRVEDLEHVAPGKEDDFLRQAIMWNRDALHYVVLWHAMRQGDVGLMEDLLPHLFLRFSGGGNHKYAVEILELLQGLHREWPEDVKVFVRQNCWVINMKGGEEDWTAIDLAIERTVRDVKVTYRPRGPHQSWELMKQRAPAIPTLRVLDDDISRQFRTIYRGTTHTTPAKDADVRLLDEHYNSARLHIYTPGRRTTNTADKVREFVSNGFHIANTKIIPKWHTRRAAYERASSQIWPENLRTPDGTRCSRRTCNNHAHLAQPQTSGTS</sequence>
<dbReference type="AlphaFoldDB" id="A0A4Q9MHC1"/>
<dbReference type="EMBL" id="ML143441">
    <property type="protein sequence ID" value="TBU26765.1"/>
    <property type="molecule type" value="Genomic_DNA"/>
</dbReference>
<organism evidence="3">
    <name type="scientific">Dichomitus squalens</name>
    <dbReference type="NCBI Taxonomy" id="114155"/>
    <lineage>
        <taxon>Eukaryota</taxon>
        <taxon>Fungi</taxon>
        <taxon>Dikarya</taxon>
        <taxon>Basidiomycota</taxon>
        <taxon>Agaricomycotina</taxon>
        <taxon>Agaricomycetes</taxon>
        <taxon>Polyporales</taxon>
        <taxon>Polyporaceae</taxon>
        <taxon>Dichomitus</taxon>
    </lineage>
</organism>
<dbReference type="OrthoDB" id="2742682at2759"/>
<evidence type="ECO:0000313" key="3">
    <source>
        <dbReference type="EMBL" id="TBU26765.1"/>
    </source>
</evidence>
<accession>A0A4Q9MHC1</accession>
<name>A0A4Q9MHC1_9APHY</name>
<proteinExistence type="predicted"/>
<dbReference type="InterPro" id="IPR046496">
    <property type="entry name" value="DUF6589"/>
</dbReference>
<dbReference type="Proteomes" id="UP000292957">
    <property type="component" value="Unassembled WGS sequence"/>
</dbReference>
<feature type="compositionally biased region" description="Acidic residues" evidence="1">
    <location>
        <begin position="21"/>
        <end position="31"/>
    </location>
</feature>
<gene>
    <name evidence="3" type="ORF">BD311DRAFT_779457</name>
</gene>